<dbReference type="AlphaFoldDB" id="A0AAN8UY44"/>
<evidence type="ECO:0000256" key="2">
    <source>
        <dbReference type="ARBA" id="ARBA00023015"/>
    </source>
</evidence>
<dbReference type="Gene3D" id="1.10.10.60">
    <property type="entry name" value="Homeodomain-like"/>
    <property type="match status" value="1"/>
</dbReference>
<evidence type="ECO:0000256" key="5">
    <source>
        <dbReference type="ARBA" id="ARBA00023242"/>
    </source>
</evidence>
<evidence type="ECO:0000313" key="8">
    <source>
        <dbReference type="EMBL" id="KAK6917878.1"/>
    </source>
</evidence>
<gene>
    <name evidence="8" type="ORF">RJ641_018629</name>
</gene>
<dbReference type="InterPro" id="IPR044822">
    <property type="entry name" value="Myb_DNA-bind_4"/>
</dbReference>
<name>A0AAN8UY44_9MAGN</name>
<organism evidence="8 9">
    <name type="scientific">Dillenia turbinata</name>
    <dbReference type="NCBI Taxonomy" id="194707"/>
    <lineage>
        <taxon>Eukaryota</taxon>
        <taxon>Viridiplantae</taxon>
        <taxon>Streptophyta</taxon>
        <taxon>Embryophyta</taxon>
        <taxon>Tracheophyta</taxon>
        <taxon>Spermatophyta</taxon>
        <taxon>Magnoliopsida</taxon>
        <taxon>eudicotyledons</taxon>
        <taxon>Gunneridae</taxon>
        <taxon>Pentapetalae</taxon>
        <taxon>Dilleniales</taxon>
        <taxon>Dilleniaceae</taxon>
        <taxon>Dillenia</taxon>
    </lineage>
</organism>
<comment type="subcellular location">
    <subcellularLocation>
        <location evidence="1">Nucleus</location>
    </subcellularLocation>
</comment>
<dbReference type="PROSITE" id="PS50090">
    <property type="entry name" value="MYB_LIKE"/>
    <property type="match status" value="1"/>
</dbReference>
<dbReference type="SMART" id="SM00717">
    <property type="entry name" value="SANT"/>
    <property type="match status" value="1"/>
</dbReference>
<keyword evidence="5" id="KW-0539">Nucleus</keyword>
<dbReference type="GO" id="GO:0003677">
    <property type="term" value="F:DNA binding"/>
    <property type="evidence" value="ECO:0007669"/>
    <property type="project" value="UniProtKB-KW"/>
</dbReference>
<proteinExistence type="predicted"/>
<evidence type="ECO:0000256" key="4">
    <source>
        <dbReference type="ARBA" id="ARBA00023163"/>
    </source>
</evidence>
<feature type="domain" description="Myb-like" evidence="7">
    <location>
        <begin position="295"/>
        <end position="352"/>
    </location>
</feature>
<dbReference type="FunFam" id="1.10.10.60:FF:000092">
    <property type="entry name" value="Trihelix transcription factor GT-2"/>
    <property type="match status" value="1"/>
</dbReference>
<comment type="caution">
    <text evidence="8">The sequence shown here is derived from an EMBL/GenBank/DDBJ whole genome shotgun (WGS) entry which is preliminary data.</text>
</comment>
<keyword evidence="3 8" id="KW-0238">DNA-binding</keyword>
<keyword evidence="9" id="KW-1185">Reference proteome</keyword>
<evidence type="ECO:0000259" key="7">
    <source>
        <dbReference type="PROSITE" id="PS50090"/>
    </source>
</evidence>
<dbReference type="GO" id="GO:0006355">
    <property type="term" value="P:regulation of DNA-templated transcription"/>
    <property type="evidence" value="ECO:0007669"/>
    <property type="project" value="UniProtKB-ARBA"/>
</dbReference>
<dbReference type="CDD" id="cd12203">
    <property type="entry name" value="GT1"/>
    <property type="match status" value="1"/>
</dbReference>
<sequence length="406" mass="46003">MERFPGDHHRELTVSDDFPSNISPFPDSLLYDHCTAATAVLPPPHVLDFTFHVPPQKLRPIRCNNGGPMATTSESNRGETNELGLLCPVPLKKPRSFRSLLGGAVTVDFAAALELPKSDRMVGNGFEEQQQSGPEQFKSCMLDGRVPNGRFSESESLSSSDDDGNSADNPDKPFHGKRKRKTSKKLEKFLENLIGQVINRQEQMHNQLIEMIGMKERERIIREEAWRQQEMERTKQEEKARAQETSRGLALIAFIENWLGHEIQIPRSVETSCLDGEEGEIQNHNNLMFDPSNKRWPKSEVQALITLRSALDHKFHASGPKSTIWEEISIGMSSMGYSRSAKKCKEKWENINKYFKRSLESGKKRPENSKTCPYFHELETLYKSGLVIAGHSSSSTNNHDEKKPAK</sequence>
<keyword evidence="2" id="KW-0805">Transcription regulation</keyword>
<dbReference type="PANTHER" id="PTHR21654">
    <property type="entry name" value="FI21293P1"/>
    <property type="match status" value="1"/>
</dbReference>
<feature type="region of interest" description="Disordered" evidence="6">
    <location>
        <begin position="124"/>
        <end position="182"/>
    </location>
</feature>
<evidence type="ECO:0000256" key="6">
    <source>
        <dbReference type="SAM" id="MobiDB-lite"/>
    </source>
</evidence>
<dbReference type="EMBL" id="JBAMMX010000023">
    <property type="protein sequence ID" value="KAK6917878.1"/>
    <property type="molecule type" value="Genomic_DNA"/>
</dbReference>
<evidence type="ECO:0000313" key="9">
    <source>
        <dbReference type="Proteomes" id="UP001370490"/>
    </source>
</evidence>
<keyword evidence="4" id="KW-0804">Transcription</keyword>
<accession>A0AAN8UY44</accession>
<dbReference type="InterPro" id="IPR001005">
    <property type="entry name" value="SANT/Myb"/>
</dbReference>
<evidence type="ECO:0000256" key="1">
    <source>
        <dbReference type="ARBA" id="ARBA00004123"/>
    </source>
</evidence>
<protein>
    <submittedName>
        <fullName evidence="8">Myb/SANT-like DNA-binding domain 4</fullName>
    </submittedName>
</protein>
<dbReference type="Proteomes" id="UP001370490">
    <property type="component" value="Unassembled WGS sequence"/>
</dbReference>
<evidence type="ECO:0000256" key="3">
    <source>
        <dbReference type="ARBA" id="ARBA00023125"/>
    </source>
</evidence>
<dbReference type="Pfam" id="PF13837">
    <property type="entry name" value="Myb_DNA-bind_4"/>
    <property type="match status" value="1"/>
</dbReference>
<dbReference type="PANTHER" id="PTHR21654:SF7">
    <property type="entry name" value="HOMEODOMAIN-LIKE SUPERFAMILY PROTEIN"/>
    <property type="match status" value="1"/>
</dbReference>
<dbReference type="GO" id="GO:0005634">
    <property type="term" value="C:nucleus"/>
    <property type="evidence" value="ECO:0007669"/>
    <property type="project" value="UniProtKB-SubCell"/>
</dbReference>
<reference evidence="8 9" key="1">
    <citation type="submission" date="2023-12" db="EMBL/GenBank/DDBJ databases">
        <title>A high-quality genome assembly for Dillenia turbinata (Dilleniales).</title>
        <authorList>
            <person name="Chanderbali A."/>
        </authorList>
    </citation>
    <scope>NUCLEOTIDE SEQUENCE [LARGE SCALE GENOMIC DNA]</scope>
    <source>
        <strain evidence="8">LSX21</strain>
        <tissue evidence="8">Leaf</tissue>
    </source>
</reference>